<feature type="coiled-coil region" evidence="1">
    <location>
        <begin position="38"/>
        <end position="132"/>
    </location>
</feature>
<dbReference type="AlphaFoldDB" id="A0A147JVQ1"/>
<dbReference type="Proteomes" id="UP000074294">
    <property type="component" value="Unassembled WGS sequence"/>
</dbReference>
<accession>A0A147JVQ1</accession>
<sequence length="157" mass="18448">MSKIDRFSIRKPLFKPESFALRGARVNARGDAEIWMKMLEMLRTIRVSKEKLEELERMVNRLTAEMAEASRRGVLPNPGDAYEQLQALARLSSAIERIGREMEELERLERKIQALEKRIEMDQLIMDQIREQLRKKLQVVIREEKSDLKFNPENPPG</sequence>
<evidence type="ECO:0000313" key="3">
    <source>
        <dbReference type="Proteomes" id="UP000074294"/>
    </source>
</evidence>
<name>A0A147JVQ1_HADYE</name>
<dbReference type="EMBL" id="LQMQ01000039">
    <property type="protein sequence ID" value="KUO40562.1"/>
    <property type="molecule type" value="Genomic_DNA"/>
</dbReference>
<evidence type="ECO:0000313" key="2">
    <source>
        <dbReference type="EMBL" id="KUO40562.1"/>
    </source>
</evidence>
<organism evidence="2 3">
    <name type="scientific">Hadarchaeum yellowstonense</name>
    <dbReference type="NCBI Taxonomy" id="1776334"/>
    <lineage>
        <taxon>Archaea</taxon>
        <taxon>Methanobacteriati</taxon>
        <taxon>Candidatus Hadarchaeota</taxon>
        <taxon>Candidatus Hadarchaeia</taxon>
        <taxon>Candidatus Hadarchaeales</taxon>
        <taxon>Candidatus Hadarchaeaceae</taxon>
        <taxon>Candidatus Hadarchaeum</taxon>
    </lineage>
</organism>
<keyword evidence="1" id="KW-0175">Coiled coil</keyword>
<dbReference type="STRING" id="1776334.APZ16_05095"/>
<gene>
    <name evidence="2" type="ORF">APZ16_05095</name>
</gene>
<reference evidence="2 3" key="1">
    <citation type="journal article" date="2016" name="Nat. Microbiol.">
        <title>Genomic inference of the metabolism of cosmopolitan subsurface Archaea, Hadesarchaea.</title>
        <authorList>
            <person name="Baker B.J."/>
            <person name="Saw J.H."/>
            <person name="Lind A.E."/>
            <person name="Lazar C.S."/>
            <person name="Hinrichs K.-U."/>
            <person name="Teske A.P."/>
            <person name="Ettema T.J."/>
        </authorList>
    </citation>
    <scope>NUCLEOTIDE SEQUENCE [LARGE SCALE GENOMIC DNA]</scope>
</reference>
<protein>
    <submittedName>
        <fullName evidence="2">Uncharacterized protein</fullName>
    </submittedName>
</protein>
<proteinExistence type="predicted"/>
<comment type="caution">
    <text evidence="2">The sequence shown here is derived from an EMBL/GenBank/DDBJ whole genome shotgun (WGS) entry which is preliminary data.</text>
</comment>
<evidence type="ECO:0000256" key="1">
    <source>
        <dbReference type="SAM" id="Coils"/>
    </source>
</evidence>